<proteinExistence type="predicted"/>
<feature type="region of interest" description="Disordered" evidence="6">
    <location>
        <begin position="190"/>
        <end position="225"/>
    </location>
</feature>
<dbReference type="PANTHER" id="PTHR33885">
    <property type="entry name" value="PHAGE SHOCK PROTEIN C"/>
    <property type="match status" value="1"/>
</dbReference>
<dbReference type="InterPro" id="IPR052027">
    <property type="entry name" value="PspC"/>
</dbReference>
<feature type="transmembrane region" description="Helical" evidence="7">
    <location>
        <begin position="88"/>
        <end position="115"/>
    </location>
</feature>
<reference evidence="9 10" key="1">
    <citation type="submission" date="2023-07" db="EMBL/GenBank/DDBJ databases">
        <title>Sequencing the genomes of 1000 actinobacteria strains.</title>
        <authorList>
            <person name="Klenk H.-P."/>
        </authorList>
    </citation>
    <scope>NUCLEOTIDE SEQUENCE [LARGE SCALE GENOMIC DNA]</scope>
    <source>
        <strain evidence="9 10">DSM 14555</strain>
    </source>
</reference>
<feature type="transmembrane region" description="Helical" evidence="7">
    <location>
        <begin position="262"/>
        <end position="282"/>
    </location>
</feature>
<feature type="region of interest" description="Disordered" evidence="6">
    <location>
        <begin position="1"/>
        <end position="48"/>
    </location>
</feature>
<keyword evidence="10" id="KW-1185">Reference proteome</keyword>
<dbReference type="RefSeq" id="WP_309799444.1">
    <property type="nucleotide sequence ID" value="NZ_BAAAHY010000007.1"/>
</dbReference>
<feature type="transmembrane region" description="Helical" evidence="7">
    <location>
        <begin position="165"/>
        <end position="184"/>
    </location>
</feature>
<dbReference type="InterPro" id="IPR007168">
    <property type="entry name" value="Phageshock_PspC_N"/>
</dbReference>
<dbReference type="Pfam" id="PF04024">
    <property type="entry name" value="PspC"/>
    <property type="match status" value="1"/>
</dbReference>
<keyword evidence="5 7" id="KW-0472">Membrane</keyword>
<evidence type="ECO:0000259" key="8">
    <source>
        <dbReference type="Pfam" id="PF04024"/>
    </source>
</evidence>
<evidence type="ECO:0000313" key="10">
    <source>
        <dbReference type="Proteomes" id="UP001185069"/>
    </source>
</evidence>
<name>A0ABU1JEU9_9MICC</name>
<keyword evidence="3 7" id="KW-0812">Transmembrane</keyword>
<evidence type="ECO:0000256" key="2">
    <source>
        <dbReference type="ARBA" id="ARBA00022475"/>
    </source>
</evidence>
<organism evidence="9 10">
    <name type="scientific">Arthrobacter russicus</name>
    <dbReference type="NCBI Taxonomy" id="172040"/>
    <lineage>
        <taxon>Bacteria</taxon>
        <taxon>Bacillati</taxon>
        <taxon>Actinomycetota</taxon>
        <taxon>Actinomycetes</taxon>
        <taxon>Micrococcales</taxon>
        <taxon>Micrococcaceae</taxon>
        <taxon>Arthrobacter</taxon>
    </lineage>
</organism>
<evidence type="ECO:0000256" key="1">
    <source>
        <dbReference type="ARBA" id="ARBA00004162"/>
    </source>
</evidence>
<gene>
    <name evidence="9" type="ORF">JOE69_002629</name>
</gene>
<dbReference type="Proteomes" id="UP001185069">
    <property type="component" value="Unassembled WGS sequence"/>
</dbReference>
<comment type="caution">
    <text evidence="9">The sequence shown here is derived from an EMBL/GenBank/DDBJ whole genome shotgun (WGS) entry which is preliminary data.</text>
</comment>
<keyword evidence="4 7" id="KW-1133">Transmembrane helix</keyword>
<comment type="subcellular location">
    <subcellularLocation>
        <location evidence="1">Cell membrane</location>
        <topology evidence="1">Single-pass membrane protein</topology>
    </subcellularLocation>
</comment>
<feature type="transmembrane region" description="Helical" evidence="7">
    <location>
        <begin position="136"/>
        <end position="159"/>
    </location>
</feature>
<feature type="transmembrane region" description="Helical" evidence="7">
    <location>
        <begin position="323"/>
        <end position="341"/>
    </location>
</feature>
<evidence type="ECO:0000313" key="9">
    <source>
        <dbReference type="EMBL" id="MDR6270391.1"/>
    </source>
</evidence>
<evidence type="ECO:0000256" key="6">
    <source>
        <dbReference type="SAM" id="MobiDB-lite"/>
    </source>
</evidence>
<evidence type="ECO:0000256" key="3">
    <source>
        <dbReference type="ARBA" id="ARBA00022692"/>
    </source>
</evidence>
<evidence type="ECO:0000256" key="4">
    <source>
        <dbReference type="ARBA" id="ARBA00022989"/>
    </source>
</evidence>
<accession>A0ABU1JEU9</accession>
<sequence length="464" mass="48225">MSEQQPGHYGPPSRNYRPADSGPGQPTEPLGGTPPGDPRPGVPSGGQAREQADRFFDWIRGLQITRGQDRWFGGVASGLAHRLGVDPIIVRGLLVVLTLFFGLGVFAYGVAWALLPEPDGRIHAQEVSYGRWSSGMTGAAIFTVLGMTPLWRGALSLVFGARDWWFPWPLLWVGGIVGVIVWAVNSGRKNRSGQTGSPTPAPAAASGAAPMTAPAQPYRPADPGAAYAPPTQPYQTFQPVPQHTAPVFRPERVVPRAPGPGAATIGITSGAAILLAGAIFLADVAGWFPDSNGSVATLAWGTAAVVCALGIVVCAVRGRSSGVLGFFAVLAIAVSAAFAVLPSSGSWVFARSATWSPTSAEQAEQGYSMTAATGSLDLADLGKPGSDVSIPVYVNAGSAKISVPSDLRVVINEQMWIRSLYVNGQKLNNSVQNTVVNPAATGGTVTLQVRGTVGDVSVTTTNPR</sequence>
<dbReference type="PANTHER" id="PTHR33885:SF3">
    <property type="entry name" value="PHAGE SHOCK PROTEIN C"/>
    <property type="match status" value="1"/>
</dbReference>
<evidence type="ECO:0000256" key="5">
    <source>
        <dbReference type="ARBA" id="ARBA00023136"/>
    </source>
</evidence>
<keyword evidence="2" id="KW-1003">Cell membrane</keyword>
<protein>
    <submittedName>
        <fullName evidence="9">Phage shock protein PspC (Stress-responsive transcriptional regulator)</fullName>
    </submittedName>
</protein>
<feature type="domain" description="Phage shock protein PspC N-terminal" evidence="8">
    <location>
        <begin position="65"/>
        <end position="117"/>
    </location>
</feature>
<feature type="compositionally biased region" description="Low complexity" evidence="6">
    <location>
        <begin position="196"/>
        <end position="215"/>
    </location>
</feature>
<dbReference type="EMBL" id="JAVDQF010000001">
    <property type="protein sequence ID" value="MDR6270391.1"/>
    <property type="molecule type" value="Genomic_DNA"/>
</dbReference>
<evidence type="ECO:0000256" key="7">
    <source>
        <dbReference type="SAM" id="Phobius"/>
    </source>
</evidence>
<feature type="transmembrane region" description="Helical" evidence="7">
    <location>
        <begin position="294"/>
        <end position="316"/>
    </location>
</feature>